<reference evidence="1" key="1">
    <citation type="submission" date="2022-08" db="EMBL/GenBank/DDBJ databases">
        <title>Genome Sequence of Pycnoporus sanguineus.</title>
        <authorList>
            <person name="Buettner E."/>
        </authorList>
    </citation>
    <scope>NUCLEOTIDE SEQUENCE</scope>
    <source>
        <strain evidence="1">CG-C14</strain>
    </source>
</reference>
<dbReference type="EMBL" id="JANSHE010004869">
    <property type="protein sequence ID" value="KAJ2974143.1"/>
    <property type="molecule type" value="Genomic_DNA"/>
</dbReference>
<evidence type="ECO:0000313" key="2">
    <source>
        <dbReference type="Proteomes" id="UP001144978"/>
    </source>
</evidence>
<evidence type="ECO:0000313" key="1">
    <source>
        <dbReference type="EMBL" id="KAJ2974143.1"/>
    </source>
</evidence>
<proteinExistence type="predicted"/>
<organism evidence="1 2">
    <name type="scientific">Trametes sanguinea</name>
    <dbReference type="NCBI Taxonomy" id="158606"/>
    <lineage>
        <taxon>Eukaryota</taxon>
        <taxon>Fungi</taxon>
        <taxon>Dikarya</taxon>
        <taxon>Basidiomycota</taxon>
        <taxon>Agaricomycotina</taxon>
        <taxon>Agaricomycetes</taxon>
        <taxon>Polyporales</taxon>
        <taxon>Polyporaceae</taxon>
        <taxon>Trametes</taxon>
    </lineage>
</organism>
<comment type="caution">
    <text evidence="1">The sequence shown here is derived from an EMBL/GenBank/DDBJ whole genome shotgun (WGS) entry which is preliminary data.</text>
</comment>
<dbReference type="Proteomes" id="UP001144978">
    <property type="component" value="Unassembled WGS sequence"/>
</dbReference>
<gene>
    <name evidence="1" type="ORF">NUW54_g11938</name>
</gene>
<sequence>MMCYIGLDIPSLRLNEKKAAHGGTGGALSLLSHNPPSPLPPPYIFLFFHLDRPSDMVNNLSVSIPSSPGSPSTPPSLTMSSPTSPQRSNTMVIAHLPESFFEPEIQDALRSHFQSYGPLHTWAPIRGLKRVFIVFYSAEDAETAKESNDGLILGDTLDARDVHNHYLDRPVNEKNFLISPPGSPPVGTEQILARVDELARADADAARGLENVYIMTNGAVEWVDALKAALRATGRWKNVASSRDLVLNWEQKYVAQAVDMLIGQRAQMFVGNGVRVFSSVWAVARWAVC</sequence>
<accession>A0ACC1N584</accession>
<keyword evidence="2" id="KW-1185">Reference proteome</keyword>
<name>A0ACC1N584_9APHY</name>
<protein>
    <submittedName>
        <fullName evidence="1">Uncharacterized protein</fullName>
    </submittedName>
</protein>